<sequence>MLVISTYRAYMSSSLSDLGQQLKIKRKELNLSIKEVESSTSIRGNYITAIEDGNVEDLLSPVYIHGFIKQYASFLGLDAESFISKAKDSFKTNTNDHPFYYGIGPVERRNSMGGIRWVPILKWSLTLSFILISLYMFAKYMDVI</sequence>
<dbReference type="Pfam" id="PF13413">
    <property type="entry name" value="HTH_25"/>
    <property type="match status" value="1"/>
</dbReference>
<evidence type="ECO:0000313" key="3">
    <source>
        <dbReference type="Proteomes" id="UP000218775"/>
    </source>
</evidence>
<evidence type="ECO:0000256" key="1">
    <source>
        <dbReference type="SAM" id="Phobius"/>
    </source>
</evidence>
<dbReference type="Proteomes" id="UP000218775">
    <property type="component" value="Unassembled WGS sequence"/>
</dbReference>
<evidence type="ECO:0008006" key="4">
    <source>
        <dbReference type="Google" id="ProtNLM"/>
    </source>
</evidence>
<feature type="transmembrane region" description="Helical" evidence="1">
    <location>
        <begin position="117"/>
        <end position="138"/>
    </location>
</feature>
<comment type="caution">
    <text evidence="2">The sequence shown here is derived from an EMBL/GenBank/DDBJ whole genome shotgun (WGS) entry which is preliminary data.</text>
</comment>
<reference evidence="3" key="1">
    <citation type="submission" date="2017-08" db="EMBL/GenBank/DDBJ databases">
        <title>A dynamic microbial community with high functional redundancy inhabits the cold, oxic subseafloor aquifer.</title>
        <authorList>
            <person name="Tully B.J."/>
            <person name="Wheat C.G."/>
            <person name="Glazer B.T."/>
            <person name="Huber J.A."/>
        </authorList>
    </citation>
    <scope>NUCLEOTIDE SEQUENCE [LARGE SCALE GENOMIC DNA]</scope>
</reference>
<accession>A0A2A4X2G9</accession>
<evidence type="ECO:0000313" key="2">
    <source>
        <dbReference type="EMBL" id="PCI76279.1"/>
    </source>
</evidence>
<dbReference type="AlphaFoldDB" id="A0A2A4X2G9"/>
<dbReference type="PANTHER" id="PTHR34475:SF1">
    <property type="entry name" value="CYTOSKELETON PROTEIN RODZ"/>
    <property type="match status" value="1"/>
</dbReference>
<dbReference type="EMBL" id="NVUK01000031">
    <property type="protein sequence ID" value="PCI76279.1"/>
    <property type="molecule type" value="Genomic_DNA"/>
</dbReference>
<dbReference type="Gene3D" id="1.10.260.40">
    <property type="entry name" value="lambda repressor-like DNA-binding domains"/>
    <property type="match status" value="1"/>
</dbReference>
<organism evidence="2 3">
    <name type="scientific">Aerophobetes bacterium</name>
    <dbReference type="NCBI Taxonomy" id="2030807"/>
    <lineage>
        <taxon>Bacteria</taxon>
        <taxon>Candidatus Aerophobota</taxon>
    </lineage>
</organism>
<keyword evidence="1" id="KW-0472">Membrane</keyword>
<proteinExistence type="predicted"/>
<dbReference type="InterPro" id="IPR010982">
    <property type="entry name" value="Lambda_DNA-bd_dom_sf"/>
</dbReference>
<protein>
    <recommendedName>
        <fullName evidence="4">HTH cro/C1-type domain-containing protein</fullName>
    </recommendedName>
</protein>
<gene>
    <name evidence="2" type="ORF">COB21_04620</name>
</gene>
<keyword evidence="1" id="KW-0812">Transmembrane</keyword>
<dbReference type="InterPro" id="IPR050400">
    <property type="entry name" value="Bact_Cytoskel_RodZ"/>
</dbReference>
<dbReference type="InterPro" id="IPR001387">
    <property type="entry name" value="Cro/C1-type_HTH"/>
</dbReference>
<dbReference type="PANTHER" id="PTHR34475">
    <property type="match status" value="1"/>
</dbReference>
<dbReference type="GO" id="GO:0003677">
    <property type="term" value="F:DNA binding"/>
    <property type="evidence" value="ECO:0007669"/>
    <property type="project" value="InterPro"/>
</dbReference>
<name>A0A2A4X2G9_UNCAE</name>
<dbReference type="CDD" id="cd00093">
    <property type="entry name" value="HTH_XRE"/>
    <property type="match status" value="1"/>
</dbReference>
<keyword evidence="1" id="KW-1133">Transmembrane helix</keyword>
<dbReference type="SUPFAM" id="SSF47413">
    <property type="entry name" value="lambda repressor-like DNA-binding domains"/>
    <property type="match status" value="1"/>
</dbReference>